<sequence>MDASVVGLVGAAVGALGAAAGGWVSVLGQGRQQQRQLQADREHRREAARREAYGECIASTKLLSNAWWRFSDIVWNEQSTPDEWRAAFAEVHEAWTQFSTAVAVVAVAGPVAAAEAAEELRVAMYEWEKAGMDWFAAAQREGHGRLDEYAERFQQSWQAKRAPDRAFQQAARRALGTEEP</sequence>
<dbReference type="AlphaFoldDB" id="A0A7H0IFM3"/>
<evidence type="ECO:0000313" key="3">
    <source>
        <dbReference type="Proteomes" id="UP000516052"/>
    </source>
</evidence>
<dbReference type="EMBL" id="CP060828">
    <property type="protein sequence ID" value="QNP71589.1"/>
    <property type="molecule type" value="Genomic_DNA"/>
</dbReference>
<reference evidence="2 3" key="1">
    <citation type="submission" date="2020-08" db="EMBL/GenBank/DDBJ databases">
        <title>A novel species.</title>
        <authorList>
            <person name="Gao J."/>
        </authorList>
    </citation>
    <scope>NUCLEOTIDE SEQUENCE [LARGE SCALE GENOMIC DNA]</scope>
    <source>
        <strain evidence="2 3">CRXT-G-22</strain>
    </source>
</reference>
<proteinExistence type="predicted"/>
<feature type="region of interest" description="Disordered" evidence="1">
    <location>
        <begin position="160"/>
        <end position="180"/>
    </location>
</feature>
<dbReference type="RefSeq" id="WP_187748558.1">
    <property type="nucleotide sequence ID" value="NZ_CP060828.1"/>
</dbReference>
<protein>
    <submittedName>
        <fullName evidence="2">Uncharacterized protein</fullName>
    </submittedName>
</protein>
<dbReference type="Proteomes" id="UP000516052">
    <property type="component" value="Chromosome"/>
</dbReference>
<name>A0A7H0IFM3_9ACTN</name>
<organism evidence="2 3">
    <name type="scientific">Streptomyces roseirectus</name>
    <dbReference type="NCBI Taxonomy" id="2768066"/>
    <lineage>
        <taxon>Bacteria</taxon>
        <taxon>Bacillati</taxon>
        <taxon>Actinomycetota</taxon>
        <taxon>Actinomycetes</taxon>
        <taxon>Kitasatosporales</taxon>
        <taxon>Streptomycetaceae</taxon>
        <taxon>Streptomyces</taxon>
    </lineage>
</organism>
<accession>A0A7H0IFM3</accession>
<keyword evidence="3" id="KW-1185">Reference proteome</keyword>
<evidence type="ECO:0000313" key="2">
    <source>
        <dbReference type="EMBL" id="QNP71589.1"/>
    </source>
</evidence>
<dbReference type="KEGG" id="sroi:IAG44_20575"/>
<evidence type="ECO:0000256" key="1">
    <source>
        <dbReference type="SAM" id="MobiDB-lite"/>
    </source>
</evidence>
<gene>
    <name evidence="2" type="ORF">IAG44_20575</name>
</gene>